<evidence type="ECO:0000259" key="3">
    <source>
        <dbReference type="PROSITE" id="PS50213"/>
    </source>
</evidence>
<sequence>MVQLMKGRRGRLLGTIVTCIFWLVFWTDAMPDGAPECPADREGVGEPHQSRFAITESLSDGGIIVRIDGNILQEGVTPPLQIGRSYNVSIERTLGPFRGILWRIGSGLRGSDTAAAVSVNDNLLKVSQPCLDASVGGVTHTSNEDKDSVSFTMTLDTLDIEMPIDLTVVISIEPSEFYYSQLRVSPRLPFQPDPTMSPVTNAPTRTFQPTTTTRSPTEPPSTAMPSNSPTRAPISPPTAAPSRAPTSEPTFATLEPTDTPPTTIFDLIVSLDLTLVDYVQLGGEGFRPIIDTEEGSLTLFAPANQAFESLHPRLVSWLRSDVFALVQTFLLGHMAGENLALDDLRTRESLVLLDGSERRVDLTPNGDVLVGGAKILDADLRASNGVVHTINRVLTIPTLEEYLFAESPVLLDYLVQTDLLGVLRDTFGVTIFSPPAAAITNFSASFPDLGEVIFTEPSYGMHLYGLLAIHCAEGMYFQSDLRNGQSLQMLAGDSHVVAINSGIVTLSSNADVVENDGVTLEAIVHKVDALLTPRFLGKSLADVISESTPTFSSLVVLAELESNLTSVFGVTVFAPTDQAFNKLGETNLVFLQSDEARVTLKSLLGRHIMLGTFPSTIISEGTATLQTLDPDTSLTVTKNGDTLVVNNTATVVETDVLANNGIIHLIDTVLSLNVADTPTVSPPDEVPTITPTTNGIPQNDRNSASASGSKPFWYSLWYCSFVFCSILWGWSLG</sequence>
<evidence type="ECO:0000256" key="2">
    <source>
        <dbReference type="SAM" id="SignalP"/>
    </source>
</evidence>
<dbReference type="InterPro" id="IPR050904">
    <property type="entry name" value="Adhesion/Biosynth-related"/>
</dbReference>
<gene>
    <name evidence="4" type="ORF">ACOF00016_LOCUS9063</name>
</gene>
<feature type="compositionally biased region" description="Low complexity" evidence="1">
    <location>
        <begin position="203"/>
        <end position="216"/>
    </location>
</feature>
<reference evidence="4" key="1">
    <citation type="submission" date="2021-01" db="EMBL/GenBank/DDBJ databases">
        <authorList>
            <person name="Corre E."/>
            <person name="Pelletier E."/>
            <person name="Niang G."/>
            <person name="Scheremetjew M."/>
            <person name="Finn R."/>
            <person name="Kale V."/>
            <person name="Holt S."/>
            <person name="Cochrane G."/>
            <person name="Meng A."/>
            <person name="Brown T."/>
            <person name="Cohen L."/>
        </authorList>
    </citation>
    <scope>NUCLEOTIDE SEQUENCE</scope>
    <source>
        <strain evidence="4">CCMP127</strain>
    </source>
</reference>
<dbReference type="GO" id="GO:0007155">
    <property type="term" value="P:cell adhesion"/>
    <property type="evidence" value="ECO:0007669"/>
    <property type="project" value="TreeGrafter"/>
</dbReference>
<name>A0A7S3L672_9STRA</name>
<evidence type="ECO:0000313" key="4">
    <source>
        <dbReference type="EMBL" id="CAE0411777.1"/>
    </source>
</evidence>
<feature type="chain" id="PRO_5030858769" description="FAS1 domain-containing protein" evidence="2">
    <location>
        <begin position="30"/>
        <end position="733"/>
    </location>
</feature>
<dbReference type="InterPro" id="IPR000782">
    <property type="entry name" value="FAS1_domain"/>
</dbReference>
<dbReference type="Pfam" id="PF02469">
    <property type="entry name" value="Fasciclin"/>
    <property type="match status" value="3"/>
</dbReference>
<dbReference type="EMBL" id="HBIM01010920">
    <property type="protein sequence ID" value="CAE0411777.1"/>
    <property type="molecule type" value="Transcribed_RNA"/>
</dbReference>
<dbReference type="PANTHER" id="PTHR10900:SF77">
    <property type="entry name" value="FI19380P1"/>
    <property type="match status" value="1"/>
</dbReference>
<dbReference type="InterPro" id="IPR036378">
    <property type="entry name" value="FAS1_dom_sf"/>
</dbReference>
<keyword evidence="2" id="KW-0732">Signal</keyword>
<dbReference type="SUPFAM" id="SSF82153">
    <property type="entry name" value="FAS1 domain"/>
    <property type="match status" value="3"/>
</dbReference>
<organism evidence="4">
    <name type="scientific">Amphora coffeiformis</name>
    <dbReference type="NCBI Taxonomy" id="265554"/>
    <lineage>
        <taxon>Eukaryota</taxon>
        <taxon>Sar</taxon>
        <taxon>Stramenopiles</taxon>
        <taxon>Ochrophyta</taxon>
        <taxon>Bacillariophyta</taxon>
        <taxon>Bacillariophyceae</taxon>
        <taxon>Bacillariophycidae</taxon>
        <taxon>Thalassiophysales</taxon>
        <taxon>Catenulaceae</taxon>
        <taxon>Amphora</taxon>
    </lineage>
</organism>
<dbReference type="SMART" id="SM00554">
    <property type="entry name" value="FAS1"/>
    <property type="match status" value="3"/>
</dbReference>
<feature type="region of interest" description="Disordered" evidence="1">
    <location>
        <begin position="680"/>
        <end position="703"/>
    </location>
</feature>
<dbReference type="PANTHER" id="PTHR10900">
    <property type="entry name" value="PERIOSTIN-RELATED"/>
    <property type="match status" value="1"/>
</dbReference>
<dbReference type="GO" id="GO:0031012">
    <property type="term" value="C:extracellular matrix"/>
    <property type="evidence" value="ECO:0007669"/>
    <property type="project" value="TreeGrafter"/>
</dbReference>
<dbReference type="Gene3D" id="2.30.180.10">
    <property type="entry name" value="FAS1 domain"/>
    <property type="match status" value="3"/>
</dbReference>
<dbReference type="GO" id="GO:0050839">
    <property type="term" value="F:cell adhesion molecule binding"/>
    <property type="evidence" value="ECO:0007669"/>
    <property type="project" value="TreeGrafter"/>
</dbReference>
<feature type="signal peptide" evidence="2">
    <location>
        <begin position="1"/>
        <end position="29"/>
    </location>
</feature>
<feature type="domain" description="FAS1" evidence="3">
    <location>
        <begin position="537"/>
        <end position="670"/>
    </location>
</feature>
<feature type="compositionally biased region" description="Low complexity" evidence="1">
    <location>
        <begin position="240"/>
        <end position="250"/>
    </location>
</feature>
<feature type="domain" description="FAS1" evidence="3">
    <location>
        <begin position="390"/>
        <end position="531"/>
    </location>
</feature>
<protein>
    <recommendedName>
        <fullName evidence="3">FAS1 domain-containing protein</fullName>
    </recommendedName>
</protein>
<feature type="domain" description="FAS1" evidence="3">
    <location>
        <begin position="261"/>
        <end position="394"/>
    </location>
</feature>
<feature type="region of interest" description="Disordered" evidence="1">
    <location>
        <begin position="189"/>
        <end position="257"/>
    </location>
</feature>
<proteinExistence type="predicted"/>
<dbReference type="GO" id="GO:0005615">
    <property type="term" value="C:extracellular space"/>
    <property type="evidence" value="ECO:0007669"/>
    <property type="project" value="TreeGrafter"/>
</dbReference>
<dbReference type="AlphaFoldDB" id="A0A7S3L672"/>
<dbReference type="GO" id="GO:0030198">
    <property type="term" value="P:extracellular matrix organization"/>
    <property type="evidence" value="ECO:0007669"/>
    <property type="project" value="TreeGrafter"/>
</dbReference>
<feature type="compositionally biased region" description="Polar residues" evidence="1">
    <location>
        <begin position="689"/>
        <end position="703"/>
    </location>
</feature>
<evidence type="ECO:0000256" key="1">
    <source>
        <dbReference type="SAM" id="MobiDB-lite"/>
    </source>
</evidence>
<dbReference type="PROSITE" id="PS50213">
    <property type="entry name" value="FAS1"/>
    <property type="match status" value="3"/>
</dbReference>
<accession>A0A7S3L672</accession>